<feature type="signal peptide" evidence="1">
    <location>
        <begin position="1"/>
        <end position="43"/>
    </location>
</feature>
<feature type="chain" id="PRO_5016296901" evidence="1">
    <location>
        <begin position="44"/>
        <end position="234"/>
    </location>
</feature>
<dbReference type="Gene3D" id="1.25.40.10">
    <property type="entry name" value="Tetratricopeptide repeat domain"/>
    <property type="match status" value="1"/>
</dbReference>
<proteinExistence type="predicted"/>
<protein>
    <submittedName>
        <fullName evidence="2">Uncharacterized protein</fullName>
    </submittedName>
</protein>
<sequence length="234" mass="25682">MRTHSVQARSQARHGRRTAGLTATLTGVLSVGLLALASLPAFAMTPDIEDAVHNLQQRWAEIHYQMPEDAQAKALETLEHEADGYLTRYPKAAELYIWAGIVRSTEAGAKGGLGALSLVKAARDDLETAIDLDPAALDGSAYTSLGALYYQVPGWPLAFGDDDKAEWHLQQALKFNPDGIDSLYFWGDYLHQQGRNAEARQALKQALEAPPRPGRELADRGRRKEIQALLDQLP</sequence>
<reference evidence="2 3" key="1">
    <citation type="submission" date="2018-06" db="EMBL/GenBank/DDBJ databases">
        <title>Comparative analysis of microorganisms from saline springs in Andes Mountain Range, Colombia.</title>
        <authorList>
            <person name="Rubin E."/>
        </authorList>
    </citation>
    <scope>NUCLEOTIDE SEQUENCE [LARGE SCALE GENOMIC DNA]</scope>
    <source>
        <strain evidence="2 3">USBA-857</strain>
    </source>
</reference>
<organism evidence="2 3">
    <name type="scientific">Onishia taeanensis</name>
    <dbReference type="NCBI Taxonomy" id="284577"/>
    <lineage>
        <taxon>Bacteria</taxon>
        <taxon>Pseudomonadati</taxon>
        <taxon>Pseudomonadota</taxon>
        <taxon>Gammaproteobacteria</taxon>
        <taxon>Oceanospirillales</taxon>
        <taxon>Halomonadaceae</taxon>
        <taxon>Onishia</taxon>
    </lineage>
</organism>
<name>A0A328XFR4_9GAMM</name>
<evidence type="ECO:0000256" key="1">
    <source>
        <dbReference type="SAM" id="SignalP"/>
    </source>
</evidence>
<comment type="caution">
    <text evidence="2">The sequence shown here is derived from an EMBL/GenBank/DDBJ whole genome shotgun (WGS) entry which is preliminary data.</text>
</comment>
<dbReference type="InterPro" id="IPR011990">
    <property type="entry name" value="TPR-like_helical_dom_sf"/>
</dbReference>
<accession>A0A328XFR4</accession>
<dbReference type="AlphaFoldDB" id="A0A328XFR4"/>
<evidence type="ECO:0000313" key="3">
    <source>
        <dbReference type="Proteomes" id="UP000249700"/>
    </source>
</evidence>
<evidence type="ECO:0000313" key="2">
    <source>
        <dbReference type="EMBL" id="RAR57680.1"/>
    </source>
</evidence>
<dbReference type="Proteomes" id="UP000249700">
    <property type="component" value="Unassembled WGS sequence"/>
</dbReference>
<dbReference type="SUPFAM" id="SSF48452">
    <property type="entry name" value="TPR-like"/>
    <property type="match status" value="1"/>
</dbReference>
<dbReference type="RefSeq" id="WP_220086294.1">
    <property type="nucleotide sequence ID" value="NZ_QLSX01000014.1"/>
</dbReference>
<gene>
    <name evidence="2" type="ORF">BCL93_11445</name>
</gene>
<dbReference type="EMBL" id="QLSX01000014">
    <property type="protein sequence ID" value="RAR57680.1"/>
    <property type="molecule type" value="Genomic_DNA"/>
</dbReference>
<keyword evidence="1" id="KW-0732">Signal</keyword>